<protein>
    <submittedName>
        <fullName evidence="1">Uncharacterized protein</fullName>
    </submittedName>
</protein>
<comment type="caution">
    <text evidence="1">The sequence shown here is derived from an EMBL/GenBank/DDBJ whole genome shotgun (WGS) entry which is preliminary data.</text>
</comment>
<reference evidence="2" key="1">
    <citation type="journal article" date="2023" name="G3 (Bethesda)">
        <title>Genome assembly and association tests identify interacting loci associated with vigor, precocity, and sex in interspecific pistachio rootstocks.</title>
        <authorList>
            <person name="Palmer W."/>
            <person name="Jacygrad E."/>
            <person name="Sagayaradj S."/>
            <person name="Cavanaugh K."/>
            <person name="Han R."/>
            <person name="Bertier L."/>
            <person name="Beede B."/>
            <person name="Kafkas S."/>
            <person name="Golino D."/>
            <person name="Preece J."/>
            <person name="Michelmore R."/>
        </authorList>
    </citation>
    <scope>NUCLEOTIDE SEQUENCE [LARGE SCALE GENOMIC DNA]</scope>
</reference>
<keyword evidence="2" id="KW-1185">Reference proteome</keyword>
<evidence type="ECO:0000313" key="1">
    <source>
        <dbReference type="EMBL" id="KAJ0040115.1"/>
    </source>
</evidence>
<gene>
    <name evidence="1" type="ORF">Pint_28192</name>
</gene>
<evidence type="ECO:0000313" key="2">
    <source>
        <dbReference type="Proteomes" id="UP001163603"/>
    </source>
</evidence>
<proteinExistence type="predicted"/>
<dbReference type="EMBL" id="CM047740">
    <property type="protein sequence ID" value="KAJ0040115.1"/>
    <property type="molecule type" value="Genomic_DNA"/>
</dbReference>
<accession>A0ACC0YPJ7</accession>
<organism evidence="1 2">
    <name type="scientific">Pistacia integerrima</name>
    <dbReference type="NCBI Taxonomy" id="434235"/>
    <lineage>
        <taxon>Eukaryota</taxon>
        <taxon>Viridiplantae</taxon>
        <taxon>Streptophyta</taxon>
        <taxon>Embryophyta</taxon>
        <taxon>Tracheophyta</taxon>
        <taxon>Spermatophyta</taxon>
        <taxon>Magnoliopsida</taxon>
        <taxon>eudicotyledons</taxon>
        <taxon>Gunneridae</taxon>
        <taxon>Pentapetalae</taxon>
        <taxon>rosids</taxon>
        <taxon>malvids</taxon>
        <taxon>Sapindales</taxon>
        <taxon>Anacardiaceae</taxon>
        <taxon>Pistacia</taxon>
    </lineage>
</organism>
<dbReference type="Proteomes" id="UP001163603">
    <property type="component" value="Chromosome 5"/>
</dbReference>
<name>A0ACC0YPJ7_9ROSI</name>
<sequence>MEWLTKIVQGPNHKGQYHGKYGDDRIWNEPRDSVDDSSDFDREEIDRAIAMSLSEVDQKGKKSDWTCAGCNIEIGHGRYLSCMGAFWHPECLHCHGCNQPITDIEFSMFGSRPYHKHCRKEQHHPKCDLCHNFVSIFPMLVL</sequence>